<sequence length="343" mass="37015">MTEAAQRESTRPTLKTVASEAGVSTATVSYVLSGRSKGGPGVSEDTARRVHEVARRLNYHPNRSAQAVRTGRTGVVQLSLHMLSDPWSLAVAAAVNAAANEHDLTTMILADGDWFGALERQHADVAYVDGIGADRVEGERKLAALVERGQKLVVFDETLEPNGFDVIRSDALPGARLAVEHLLERHTDVACLTTRGSFESRGETRYSAYRDALAERGIAVRPEWVGFFEDTQASAFTAALEVLSRDDRPTALYATTDFAAIAAINAAHRLGMRVPDDVAVIGVGNTPDGSLIQPALSTVGPTDFYRRQAEIIVDRALEGRGEPEPGELHVFEWSLIVRESTGA</sequence>
<dbReference type="SUPFAM" id="SSF53822">
    <property type="entry name" value="Periplasmic binding protein-like I"/>
    <property type="match status" value="1"/>
</dbReference>
<dbReference type="Proteomes" id="UP001142372">
    <property type="component" value="Unassembled WGS sequence"/>
</dbReference>
<dbReference type="Pfam" id="PF00356">
    <property type="entry name" value="LacI"/>
    <property type="match status" value="1"/>
</dbReference>
<dbReference type="InterPro" id="IPR000843">
    <property type="entry name" value="HTH_LacI"/>
</dbReference>
<protein>
    <submittedName>
        <fullName evidence="5">LacI family transcriptional regulator</fullName>
    </submittedName>
</protein>
<reference evidence="5" key="1">
    <citation type="journal article" date="2014" name="Int. J. Syst. Evol. Microbiol.">
        <title>Complete genome sequence of Corynebacterium casei LMG S-19264T (=DSM 44701T), isolated from a smear-ripened cheese.</title>
        <authorList>
            <consortium name="US DOE Joint Genome Institute (JGI-PGF)"/>
            <person name="Walter F."/>
            <person name="Albersmeier A."/>
            <person name="Kalinowski J."/>
            <person name="Ruckert C."/>
        </authorList>
    </citation>
    <scope>NUCLEOTIDE SEQUENCE</scope>
    <source>
        <strain evidence="5">VKM Ac-1401</strain>
    </source>
</reference>
<organism evidence="5 6">
    <name type="scientific">Leifsonia poae</name>
    <dbReference type="NCBI Taxonomy" id="110933"/>
    <lineage>
        <taxon>Bacteria</taxon>
        <taxon>Bacillati</taxon>
        <taxon>Actinomycetota</taxon>
        <taxon>Actinomycetes</taxon>
        <taxon>Micrococcales</taxon>
        <taxon>Microbacteriaceae</taxon>
        <taxon>Leifsonia</taxon>
    </lineage>
</organism>
<accession>A0A9W6HC33</accession>
<dbReference type="InterPro" id="IPR010982">
    <property type="entry name" value="Lambda_DNA-bd_dom_sf"/>
</dbReference>
<dbReference type="AlphaFoldDB" id="A0A9W6HC33"/>
<dbReference type="SMART" id="SM00354">
    <property type="entry name" value="HTH_LACI"/>
    <property type="match status" value="1"/>
</dbReference>
<dbReference type="EMBL" id="BSEN01000014">
    <property type="protein sequence ID" value="GLJ77328.1"/>
    <property type="molecule type" value="Genomic_DNA"/>
</dbReference>
<evidence type="ECO:0000256" key="2">
    <source>
        <dbReference type="ARBA" id="ARBA00023125"/>
    </source>
</evidence>
<evidence type="ECO:0000313" key="5">
    <source>
        <dbReference type="EMBL" id="GLJ77328.1"/>
    </source>
</evidence>
<feature type="domain" description="HTH lacI-type" evidence="4">
    <location>
        <begin position="12"/>
        <end position="70"/>
    </location>
</feature>
<keyword evidence="1" id="KW-0805">Transcription regulation</keyword>
<name>A0A9W6HC33_9MICO</name>
<dbReference type="CDD" id="cd06267">
    <property type="entry name" value="PBP1_LacI_sugar_binding-like"/>
    <property type="match status" value="1"/>
</dbReference>
<comment type="caution">
    <text evidence="5">The sequence shown here is derived from an EMBL/GenBank/DDBJ whole genome shotgun (WGS) entry which is preliminary data.</text>
</comment>
<dbReference type="PROSITE" id="PS50932">
    <property type="entry name" value="HTH_LACI_2"/>
    <property type="match status" value="1"/>
</dbReference>
<keyword evidence="3" id="KW-0804">Transcription</keyword>
<evidence type="ECO:0000313" key="6">
    <source>
        <dbReference type="Proteomes" id="UP001142372"/>
    </source>
</evidence>
<evidence type="ECO:0000256" key="3">
    <source>
        <dbReference type="ARBA" id="ARBA00023163"/>
    </source>
</evidence>
<dbReference type="RefSeq" id="WP_271177974.1">
    <property type="nucleotide sequence ID" value="NZ_BAAAJO010000001.1"/>
</dbReference>
<dbReference type="GO" id="GO:0003700">
    <property type="term" value="F:DNA-binding transcription factor activity"/>
    <property type="evidence" value="ECO:0007669"/>
    <property type="project" value="TreeGrafter"/>
</dbReference>
<dbReference type="Pfam" id="PF13377">
    <property type="entry name" value="Peripla_BP_3"/>
    <property type="match status" value="1"/>
</dbReference>
<keyword evidence="6" id="KW-1185">Reference proteome</keyword>
<dbReference type="Gene3D" id="3.40.50.2300">
    <property type="match status" value="2"/>
</dbReference>
<dbReference type="InterPro" id="IPR028082">
    <property type="entry name" value="Peripla_BP_I"/>
</dbReference>
<evidence type="ECO:0000259" key="4">
    <source>
        <dbReference type="PROSITE" id="PS50932"/>
    </source>
</evidence>
<reference evidence="5" key="2">
    <citation type="submission" date="2023-01" db="EMBL/GenBank/DDBJ databases">
        <authorList>
            <person name="Sun Q."/>
            <person name="Evtushenko L."/>
        </authorList>
    </citation>
    <scope>NUCLEOTIDE SEQUENCE</scope>
    <source>
        <strain evidence="5">VKM Ac-1401</strain>
    </source>
</reference>
<dbReference type="Gene3D" id="1.10.260.40">
    <property type="entry name" value="lambda repressor-like DNA-binding domains"/>
    <property type="match status" value="1"/>
</dbReference>
<proteinExistence type="predicted"/>
<dbReference type="InterPro" id="IPR046335">
    <property type="entry name" value="LacI/GalR-like_sensor"/>
</dbReference>
<dbReference type="CDD" id="cd01392">
    <property type="entry name" value="HTH_LacI"/>
    <property type="match status" value="1"/>
</dbReference>
<evidence type="ECO:0000256" key="1">
    <source>
        <dbReference type="ARBA" id="ARBA00023015"/>
    </source>
</evidence>
<dbReference type="PANTHER" id="PTHR30146:SF109">
    <property type="entry name" value="HTH-TYPE TRANSCRIPTIONAL REGULATOR GALS"/>
    <property type="match status" value="1"/>
</dbReference>
<dbReference type="PANTHER" id="PTHR30146">
    <property type="entry name" value="LACI-RELATED TRANSCRIPTIONAL REPRESSOR"/>
    <property type="match status" value="1"/>
</dbReference>
<dbReference type="GO" id="GO:0000976">
    <property type="term" value="F:transcription cis-regulatory region binding"/>
    <property type="evidence" value="ECO:0007669"/>
    <property type="project" value="TreeGrafter"/>
</dbReference>
<keyword evidence="2" id="KW-0238">DNA-binding</keyword>
<gene>
    <name evidence="5" type="ORF">GCM10017584_29020</name>
</gene>
<dbReference type="SUPFAM" id="SSF47413">
    <property type="entry name" value="lambda repressor-like DNA-binding domains"/>
    <property type="match status" value="1"/>
</dbReference>